<dbReference type="GO" id="GO:0004869">
    <property type="term" value="F:cysteine-type endopeptidase inhibitor activity"/>
    <property type="evidence" value="ECO:0007669"/>
    <property type="project" value="UniProtKB-KW"/>
</dbReference>
<evidence type="ECO:0000313" key="6">
    <source>
        <dbReference type="Proteomes" id="UP001454036"/>
    </source>
</evidence>
<evidence type="ECO:0000259" key="4">
    <source>
        <dbReference type="SMART" id="SM00043"/>
    </source>
</evidence>
<organism evidence="5 6">
    <name type="scientific">Lithospermum erythrorhizon</name>
    <name type="common">Purple gromwell</name>
    <name type="synonym">Lithospermum officinale var. erythrorhizon</name>
    <dbReference type="NCBI Taxonomy" id="34254"/>
    <lineage>
        <taxon>Eukaryota</taxon>
        <taxon>Viridiplantae</taxon>
        <taxon>Streptophyta</taxon>
        <taxon>Embryophyta</taxon>
        <taxon>Tracheophyta</taxon>
        <taxon>Spermatophyta</taxon>
        <taxon>Magnoliopsida</taxon>
        <taxon>eudicotyledons</taxon>
        <taxon>Gunneridae</taxon>
        <taxon>Pentapetalae</taxon>
        <taxon>asterids</taxon>
        <taxon>lamiids</taxon>
        <taxon>Boraginales</taxon>
        <taxon>Boraginaceae</taxon>
        <taxon>Boraginoideae</taxon>
        <taxon>Lithospermeae</taxon>
        <taxon>Lithospermum</taxon>
    </lineage>
</organism>
<dbReference type="EMBL" id="BAABME010002686">
    <property type="protein sequence ID" value="GAA0155686.1"/>
    <property type="molecule type" value="Genomic_DNA"/>
</dbReference>
<dbReference type="PANTHER" id="PTHR47373:SF1">
    <property type="entry name" value="CYSTEINE PROTEINASE INHIBITOR 2"/>
    <property type="match status" value="1"/>
</dbReference>
<evidence type="ECO:0000313" key="5">
    <source>
        <dbReference type="EMBL" id="GAA0155686.1"/>
    </source>
</evidence>
<keyword evidence="1" id="KW-0646">Protease inhibitor</keyword>
<dbReference type="SMART" id="SM00043">
    <property type="entry name" value="CY"/>
    <property type="match status" value="1"/>
</dbReference>
<dbReference type="SUPFAM" id="SSF54403">
    <property type="entry name" value="Cystatin/monellin"/>
    <property type="match status" value="1"/>
</dbReference>
<comment type="caution">
    <text evidence="5">The sequence shown here is derived from an EMBL/GenBank/DDBJ whole genome shotgun (WGS) entry which is preliminary data.</text>
</comment>
<dbReference type="AlphaFoldDB" id="A0AAV3PXB0"/>
<protein>
    <recommendedName>
        <fullName evidence="4">Cystatin domain-containing protein</fullName>
    </recommendedName>
</protein>
<accession>A0AAV3PXB0</accession>
<dbReference type="CDD" id="cd00042">
    <property type="entry name" value="CY"/>
    <property type="match status" value="1"/>
</dbReference>
<dbReference type="PROSITE" id="PS00287">
    <property type="entry name" value="CYSTATIN"/>
    <property type="match status" value="1"/>
</dbReference>
<dbReference type="InterPro" id="IPR000010">
    <property type="entry name" value="Cystatin_dom"/>
</dbReference>
<dbReference type="PANTHER" id="PTHR47373">
    <property type="entry name" value="CYSTEINE PROTEINASE INHIBITOR 2"/>
    <property type="match status" value="1"/>
</dbReference>
<evidence type="ECO:0000256" key="1">
    <source>
        <dbReference type="ARBA" id="ARBA00022690"/>
    </source>
</evidence>
<dbReference type="InterPro" id="IPR046350">
    <property type="entry name" value="Cystatin_sf"/>
</dbReference>
<dbReference type="Gene3D" id="3.10.450.10">
    <property type="match status" value="1"/>
</dbReference>
<evidence type="ECO:0000256" key="2">
    <source>
        <dbReference type="ARBA" id="ARBA00022704"/>
    </source>
</evidence>
<keyword evidence="3" id="KW-0732">Signal</keyword>
<name>A0AAV3PXB0_LITER</name>
<gene>
    <name evidence="5" type="ORF">LIER_13361</name>
</gene>
<dbReference type="Proteomes" id="UP001454036">
    <property type="component" value="Unassembled WGS sequence"/>
</dbReference>
<feature type="chain" id="PRO_5043337935" description="Cystatin domain-containing protein" evidence="3">
    <location>
        <begin position="22"/>
        <end position="143"/>
    </location>
</feature>
<dbReference type="Pfam" id="PF16845">
    <property type="entry name" value="SQAPI"/>
    <property type="match status" value="1"/>
</dbReference>
<feature type="signal peptide" evidence="3">
    <location>
        <begin position="1"/>
        <end position="21"/>
    </location>
</feature>
<evidence type="ECO:0000256" key="3">
    <source>
        <dbReference type="SAM" id="SignalP"/>
    </source>
</evidence>
<feature type="domain" description="Cystatin" evidence="4">
    <location>
        <begin position="30"/>
        <end position="133"/>
    </location>
</feature>
<reference evidence="5 6" key="1">
    <citation type="submission" date="2024-01" db="EMBL/GenBank/DDBJ databases">
        <title>The complete chloroplast genome sequence of Lithospermum erythrorhizon: insights into the phylogenetic relationship among Boraginaceae species and the maternal lineages of purple gromwells.</title>
        <authorList>
            <person name="Okada T."/>
            <person name="Watanabe K."/>
        </authorList>
    </citation>
    <scope>NUCLEOTIDE SEQUENCE [LARGE SCALE GENOMIC DNA]</scope>
</reference>
<proteinExistence type="predicted"/>
<dbReference type="InterPro" id="IPR018073">
    <property type="entry name" value="Prot_inh_cystat_CS"/>
</dbReference>
<keyword evidence="2" id="KW-0789">Thiol protease inhibitor</keyword>
<keyword evidence="6" id="KW-1185">Reference proteome</keyword>
<sequence length="143" mass="16060">MAKTTLLFTTLVLLTIMLYYSFQVSGLGGSIVGGSTKVKNVEKNQQVQELGKYCVEEYNKVQHTMQKHHHLNGGERLSFTEVVEAETQVVSGIKYYLKISAVDTNNGVPNTFDAIVVVKAWKNHKELLNFSPSINQNRNPEML</sequence>